<dbReference type="EMBL" id="ANIK01000104">
    <property type="protein sequence ID" value="EMJ91471.1"/>
    <property type="molecule type" value="Genomic_DNA"/>
</dbReference>
<organism evidence="1 2">
    <name type="scientific">Leptospira alstonii serovar Sichuan str. 79601</name>
    <dbReference type="NCBI Taxonomy" id="1218565"/>
    <lineage>
        <taxon>Bacteria</taxon>
        <taxon>Pseudomonadati</taxon>
        <taxon>Spirochaetota</taxon>
        <taxon>Spirochaetia</taxon>
        <taxon>Leptospirales</taxon>
        <taxon>Leptospiraceae</taxon>
        <taxon>Leptospira</taxon>
    </lineage>
</organism>
<proteinExistence type="predicted"/>
<name>M6CLQ1_9LEPT</name>
<evidence type="ECO:0000313" key="1">
    <source>
        <dbReference type="EMBL" id="EMJ91471.1"/>
    </source>
</evidence>
<sequence>MVDEAAEAEEEVAADTAVVEEFLRFKKYKNRHKIYINLQESRLRFIIDKRCFTSFHVGRT</sequence>
<dbReference type="Proteomes" id="UP000011988">
    <property type="component" value="Unassembled WGS sequence"/>
</dbReference>
<accession>M6CLQ1</accession>
<gene>
    <name evidence="1" type="ORF">LEP1GSC194_0637</name>
</gene>
<protein>
    <submittedName>
        <fullName evidence="1">Uncharacterized protein</fullName>
    </submittedName>
</protein>
<dbReference type="AlphaFoldDB" id="M6CLQ1"/>
<comment type="caution">
    <text evidence="1">The sequence shown here is derived from an EMBL/GenBank/DDBJ whole genome shotgun (WGS) entry which is preliminary data.</text>
</comment>
<evidence type="ECO:0000313" key="2">
    <source>
        <dbReference type="Proteomes" id="UP000011988"/>
    </source>
</evidence>
<reference evidence="1 2" key="1">
    <citation type="submission" date="2013-01" db="EMBL/GenBank/DDBJ databases">
        <authorList>
            <person name="Harkins D.M."/>
            <person name="Durkin A.S."/>
            <person name="Brinkac L.M."/>
            <person name="Haft D.H."/>
            <person name="Selengut J.D."/>
            <person name="Sanka R."/>
            <person name="DePew J."/>
            <person name="Purushe J."/>
            <person name="Galloway R.L."/>
            <person name="Vinetz J.M."/>
            <person name="Sutton G.G."/>
            <person name="Nierman W.C."/>
            <person name="Fouts D.E."/>
        </authorList>
    </citation>
    <scope>NUCLEOTIDE SEQUENCE [LARGE SCALE GENOMIC DNA]</scope>
    <source>
        <strain evidence="1 2">79601</strain>
    </source>
</reference>